<dbReference type="EMBL" id="PYHR01000002">
    <property type="protein sequence ID" value="PWD50514.1"/>
    <property type="molecule type" value="Genomic_DNA"/>
</dbReference>
<protein>
    <submittedName>
        <fullName evidence="1">Uncharacterized protein</fullName>
    </submittedName>
</protein>
<reference evidence="1 2" key="1">
    <citation type="submission" date="2018-03" db="EMBL/GenBank/DDBJ databases">
        <title>Genome assembly of novel Miniimonas species PCH200.</title>
        <authorList>
            <person name="Thakur V."/>
            <person name="Kumar V."/>
            <person name="Singh D."/>
        </authorList>
    </citation>
    <scope>NUCLEOTIDE SEQUENCE [LARGE SCALE GENOMIC DNA]</scope>
    <source>
        <strain evidence="1 2">PCH200</strain>
    </source>
</reference>
<comment type="caution">
    <text evidence="1">The sequence shown here is derived from an EMBL/GenBank/DDBJ whole genome shotgun (WGS) entry which is preliminary data.</text>
</comment>
<evidence type="ECO:0000313" key="1">
    <source>
        <dbReference type="EMBL" id="PWD50514.1"/>
    </source>
</evidence>
<organism evidence="1 2">
    <name type="scientific">Serinibacter arcticus</name>
    <dbReference type="NCBI Taxonomy" id="1655435"/>
    <lineage>
        <taxon>Bacteria</taxon>
        <taxon>Bacillati</taxon>
        <taxon>Actinomycetota</taxon>
        <taxon>Actinomycetes</taxon>
        <taxon>Micrococcales</taxon>
        <taxon>Beutenbergiaceae</taxon>
        <taxon>Serinibacter</taxon>
    </lineage>
</organism>
<sequence>MHPRGLSPPLVNELQAGLLGDVEAVRVRPAEELQDATVEREELVRVDLYLEDVGERARGGGWAGRGHGAP</sequence>
<accession>A0A2U1ZU55</accession>
<keyword evidence="2" id="KW-1185">Reference proteome</keyword>
<dbReference type="Proteomes" id="UP000245166">
    <property type="component" value="Unassembled WGS sequence"/>
</dbReference>
<gene>
    <name evidence="1" type="ORF">C8046_07485</name>
</gene>
<dbReference type="AlphaFoldDB" id="A0A2U1ZU55"/>
<evidence type="ECO:0000313" key="2">
    <source>
        <dbReference type="Proteomes" id="UP000245166"/>
    </source>
</evidence>
<name>A0A2U1ZU55_9MICO</name>
<proteinExistence type="predicted"/>